<evidence type="ECO:0000256" key="4">
    <source>
        <dbReference type="ARBA" id="ARBA00005259"/>
    </source>
</evidence>
<comment type="cofactor">
    <cofactor evidence="13 16">
        <name>Zn(2+)</name>
        <dbReference type="ChEBI" id="CHEBI:29105"/>
    </cofactor>
    <text evidence="13 16">Binds 1 zinc ion.</text>
</comment>
<feature type="binding site" evidence="15">
    <location>
        <position position="212"/>
    </location>
    <ligand>
        <name>substrate</name>
    </ligand>
</feature>
<dbReference type="PANTHER" id="PTHR38011:SF7">
    <property type="entry name" value="2,5-DIAMINO-6-RIBOSYLAMINO-4(3H)-PYRIMIDINONE 5'-PHOSPHATE REDUCTASE"/>
    <property type="match status" value="1"/>
</dbReference>
<feature type="domain" description="CMP/dCMP-type deaminase" evidence="17">
    <location>
        <begin position="2"/>
        <end position="131"/>
    </location>
</feature>
<comment type="function">
    <text evidence="1 13">Converts 2,5-diamino-6-(ribosylamino)-4(3h)-pyrimidinone 5'-phosphate into 5-amino-6-(ribosylamino)-2,4(1h,3h)-pyrimidinedione 5'-phosphate.</text>
</comment>
<dbReference type="GO" id="GO:0008835">
    <property type="term" value="F:diaminohydroxyphosphoribosylaminopyrimidine deaminase activity"/>
    <property type="evidence" value="ECO:0007669"/>
    <property type="project" value="UniProtKB-EC"/>
</dbReference>
<feature type="active site" description="Proton donor" evidence="14">
    <location>
        <position position="53"/>
    </location>
</feature>
<comment type="similarity">
    <text evidence="5 13">In the C-terminal section; belongs to the HTP reductase family.</text>
</comment>
<dbReference type="InterPro" id="IPR050765">
    <property type="entry name" value="Riboflavin_Biosynth_HTPR"/>
</dbReference>
<dbReference type="InterPro" id="IPR016193">
    <property type="entry name" value="Cytidine_deaminase-like"/>
</dbReference>
<keyword evidence="11 13" id="KW-0560">Oxidoreductase</keyword>
<evidence type="ECO:0000256" key="8">
    <source>
        <dbReference type="ARBA" id="ARBA00022801"/>
    </source>
</evidence>
<keyword evidence="8 13" id="KW-0378">Hydrolase</keyword>
<dbReference type="UniPathway" id="UPA00275">
    <property type="reaction ID" value="UER00401"/>
</dbReference>
<gene>
    <name evidence="18" type="ORF">SAMN05192573_103393</name>
</gene>
<dbReference type="InterPro" id="IPR002734">
    <property type="entry name" value="RibDG_C"/>
</dbReference>
<feature type="binding site" evidence="15">
    <location>
        <position position="192"/>
    </location>
    <ligand>
        <name>substrate</name>
    </ligand>
</feature>
<keyword evidence="10 13" id="KW-0521">NADP</keyword>
<dbReference type="EC" id="1.1.1.193" evidence="13"/>
<keyword evidence="12" id="KW-0511">Multifunctional enzyme</keyword>
<sequence>MLEHEKYMRRCLELAQLGAGYVSPNPMVGAVVVHDGKIIGEGYHQKYGQAHAEVNAIEQVTQRFDNYAQLLKNSIIYVSLEPCAHYGKTPPCADLIIKHQIPEVIVGCRDPFAQVDGKGIEKLQAAGIQVVTGVLEQECQWLNRRFFTKVQKHRPYIILKWAQTQDGFFAPADGSQFWITGPESRKLVHKWRSEEDAILVGKNTVLSDNPQLNTRYWDGPSPKRVVIDRRLELNKGLNVFDQSAETLIFNELKFDVDGKNRYIALEDFERFVPQYILYQLYLQDIQSVIIEGGARTLDAFIEAGIWDEARIFTGDKVLNKGLKAPQITGILADEYPVGADRLQLLYNKPVI</sequence>
<comment type="similarity">
    <text evidence="4 13">In the N-terminal section; belongs to the cytidine and deoxycytidylate deaminase family.</text>
</comment>
<feature type="binding site" evidence="16">
    <location>
        <position position="92"/>
    </location>
    <ligand>
        <name>Zn(2+)</name>
        <dbReference type="ChEBI" id="CHEBI:29105"/>
        <note>catalytic</note>
    </ligand>
</feature>
<dbReference type="PROSITE" id="PS51747">
    <property type="entry name" value="CYT_DCMP_DEAMINASES_2"/>
    <property type="match status" value="1"/>
</dbReference>
<dbReference type="InterPro" id="IPR024072">
    <property type="entry name" value="DHFR-like_dom_sf"/>
</dbReference>
<evidence type="ECO:0000256" key="7">
    <source>
        <dbReference type="ARBA" id="ARBA00022723"/>
    </source>
</evidence>
<keyword evidence="9 13" id="KW-0862">Zinc</keyword>
<comment type="pathway">
    <text evidence="3 13">Cofactor biosynthesis; riboflavin biosynthesis; 5-amino-6-(D-ribitylamino)uracil from GTP: step 3/4.</text>
</comment>
<dbReference type="GO" id="GO:0009231">
    <property type="term" value="P:riboflavin biosynthetic process"/>
    <property type="evidence" value="ECO:0007669"/>
    <property type="project" value="UniProtKB-UniPathway"/>
</dbReference>
<organism evidence="18 19">
    <name type="scientific">Mucilaginibacter gossypii</name>
    <dbReference type="NCBI Taxonomy" id="551996"/>
    <lineage>
        <taxon>Bacteria</taxon>
        <taxon>Pseudomonadati</taxon>
        <taxon>Bacteroidota</taxon>
        <taxon>Sphingobacteriia</taxon>
        <taxon>Sphingobacteriales</taxon>
        <taxon>Sphingobacteriaceae</taxon>
        <taxon>Mucilaginibacter</taxon>
    </lineage>
</organism>
<dbReference type="NCBIfam" id="TIGR00326">
    <property type="entry name" value="eubact_ribD"/>
    <property type="match status" value="1"/>
</dbReference>
<feature type="binding site" evidence="15">
    <location>
        <position position="208"/>
    </location>
    <ligand>
        <name>NADP(+)</name>
        <dbReference type="ChEBI" id="CHEBI:58349"/>
    </ligand>
</feature>
<feature type="binding site" evidence="15">
    <location>
        <position position="215"/>
    </location>
    <ligand>
        <name>substrate</name>
    </ligand>
</feature>
<dbReference type="InterPro" id="IPR016192">
    <property type="entry name" value="APOBEC/CMP_deaminase_Zn-bd"/>
</dbReference>
<dbReference type="GO" id="GO:0008270">
    <property type="term" value="F:zinc ion binding"/>
    <property type="evidence" value="ECO:0007669"/>
    <property type="project" value="InterPro"/>
</dbReference>
<evidence type="ECO:0000256" key="15">
    <source>
        <dbReference type="PIRSR" id="PIRSR006769-2"/>
    </source>
</evidence>
<dbReference type="PROSITE" id="PS00903">
    <property type="entry name" value="CYT_DCMP_DEAMINASES_1"/>
    <property type="match status" value="1"/>
</dbReference>
<evidence type="ECO:0000256" key="12">
    <source>
        <dbReference type="ARBA" id="ARBA00023268"/>
    </source>
</evidence>
<evidence type="ECO:0000256" key="16">
    <source>
        <dbReference type="PIRSR" id="PIRSR006769-3"/>
    </source>
</evidence>
<dbReference type="RefSeq" id="WP_091164458.1">
    <property type="nucleotide sequence ID" value="NZ_FNCG01000003.1"/>
</dbReference>
<accession>A0A1G7U7L2</accession>
<feature type="binding site" evidence="15">
    <location>
        <position position="162"/>
    </location>
    <ligand>
        <name>NADP(+)</name>
        <dbReference type="ChEBI" id="CHEBI:58349"/>
    </ligand>
</feature>
<keyword evidence="6 13" id="KW-0686">Riboflavin biosynthesis</keyword>
<dbReference type="EMBL" id="FNCG01000003">
    <property type="protein sequence ID" value="SDG43271.1"/>
    <property type="molecule type" value="Genomic_DNA"/>
</dbReference>
<dbReference type="STRING" id="551996.SAMN05192573_103393"/>
<dbReference type="Proteomes" id="UP000199705">
    <property type="component" value="Unassembled WGS sequence"/>
</dbReference>
<keyword evidence="19" id="KW-1185">Reference proteome</keyword>
<evidence type="ECO:0000256" key="13">
    <source>
        <dbReference type="PIRNR" id="PIRNR006769"/>
    </source>
</evidence>
<dbReference type="SUPFAM" id="SSF53597">
    <property type="entry name" value="Dihydrofolate reductase-like"/>
    <property type="match status" value="1"/>
</dbReference>
<evidence type="ECO:0000256" key="2">
    <source>
        <dbReference type="ARBA" id="ARBA00004882"/>
    </source>
</evidence>
<dbReference type="AlphaFoldDB" id="A0A1G7U7L2"/>
<feature type="binding site" evidence="16">
    <location>
        <position position="83"/>
    </location>
    <ligand>
        <name>Zn(2+)</name>
        <dbReference type="ChEBI" id="CHEBI:29105"/>
        <note>catalytic</note>
    </ligand>
</feature>
<dbReference type="Gene3D" id="3.40.430.10">
    <property type="entry name" value="Dihydrofolate Reductase, subunit A"/>
    <property type="match status" value="1"/>
</dbReference>
<evidence type="ECO:0000256" key="1">
    <source>
        <dbReference type="ARBA" id="ARBA00002151"/>
    </source>
</evidence>
<evidence type="ECO:0000256" key="11">
    <source>
        <dbReference type="ARBA" id="ARBA00023002"/>
    </source>
</evidence>
<evidence type="ECO:0000313" key="19">
    <source>
        <dbReference type="Proteomes" id="UP000199705"/>
    </source>
</evidence>
<dbReference type="InterPro" id="IPR002125">
    <property type="entry name" value="CMP_dCMP_dom"/>
</dbReference>
<evidence type="ECO:0000259" key="17">
    <source>
        <dbReference type="PROSITE" id="PS51747"/>
    </source>
</evidence>
<dbReference type="CDD" id="cd01284">
    <property type="entry name" value="Riboflavin_deaminase-reductase"/>
    <property type="match status" value="1"/>
</dbReference>
<feature type="binding site" evidence="16">
    <location>
        <position position="51"/>
    </location>
    <ligand>
        <name>Zn(2+)</name>
        <dbReference type="ChEBI" id="CHEBI:29105"/>
        <note>catalytic</note>
    </ligand>
</feature>
<dbReference type="Pfam" id="PF00383">
    <property type="entry name" value="dCMP_cyt_deam_1"/>
    <property type="match status" value="1"/>
</dbReference>
<evidence type="ECO:0000256" key="3">
    <source>
        <dbReference type="ARBA" id="ARBA00004910"/>
    </source>
</evidence>
<dbReference type="SUPFAM" id="SSF53927">
    <property type="entry name" value="Cytidine deaminase-like"/>
    <property type="match status" value="1"/>
</dbReference>
<feature type="binding site" evidence="15">
    <location>
        <position position="178"/>
    </location>
    <ligand>
        <name>NADP(+)</name>
        <dbReference type="ChEBI" id="CHEBI:58349"/>
    </ligand>
</feature>
<feature type="binding site" evidence="15">
    <location>
        <position position="291"/>
    </location>
    <ligand>
        <name>substrate</name>
    </ligand>
</feature>
<evidence type="ECO:0000256" key="9">
    <source>
        <dbReference type="ARBA" id="ARBA00022833"/>
    </source>
</evidence>
<comment type="catalytic activity">
    <reaction evidence="13">
        <text>5-amino-6-(5-phospho-D-ribitylamino)uracil + NADP(+) = 5-amino-6-(5-phospho-D-ribosylamino)uracil + NADPH + H(+)</text>
        <dbReference type="Rhea" id="RHEA:17845"/>
        <dbReference type="ChEBI" id="CHEBI:15378"/>
        <dbReference type="ChEBI" id="CHEBI:57783"/>
        <dbReference type="ChEBI" id="CHEBI:58349"/>
        <dbReference type="ChEBI" id="CHEBI:58421"/>
        <dbReference type="ChEBI" id="CHEBI:58453"/>
        <dbReference type="EC" id="1.1.1.193"/>
    </reaction>
</comment>
<feature type="binding site" evidence="15">
    <location>
        <begin position="293"/>
        <end position="299"/>
    </location>
    <ligand>
        <name>NADP(+)</name>
        <dbReference type="ChEBI" id="CHEBI:58349"/>
    </ligand>
</feature>
<evidence type="ECO:0000256" key="10">
    <source>
        <dbReference type="ARBA" id="ARBA00022857"/>
    </source>
</evidence>
<dbReference type="Pfam" id="PF01872">
    <property type="entry name" value="RibD_C"/>
    <property type="match status" value="1"/>
</dbReference>
<evidence type="ECO:0000313" key="18">
    <source>
        <dbReference type="EMBL" id="SDG43271.1"/>
    </source>
</evidence>
<dbReference type="PIRSF" id="PIRSF006769">
    <property type="entry name" value="RibD"/>
    <property type="match status" value="1"/>
</dbReference>
<dbReference type="InterPro" id="IPR004794">
    <property type="entry name" value="Eubact_RibD"/>
</dbReference>
<dbReference type="PANTHER" id="PTHR38011">
    <property type="entry name" value="DIHYDROFOLATE REDUCTASE FAMILY PROTEIN (AFU_ORTHOLOGUE AFUA_8G06820)"/>
    <property type="match status" value="1"/>
</dbReference>
<protein>
    <recommendedName>
        <fullName evidence="13">Riboflavin biosynthesis protein RibD</fullName>
    </recommendedName>
    <domain>
        <recommendedName>
            <fullName evidence="13">Diaminohydroxyphosphoribosylaminopyrimidine deaminase</fullName>
            <shortName evidence="13">DRAP deaminase</shortName>
            <ecNumber evidence="13">3.5.4.26</ecNumber>
        </recommendedName>
        <alternativeName>
            <fullName evidence="13">Riboflavin-specific deaminase</fullName>
        </alternativeName>
    </domain>
    <domain>
        <recommendedName>
            <fullName evidence="13">5-amino-6-(5-phosphoribosylamino)uracil reductase</fullName>
            <ecNumber evidence="13">1.1.1.193</ecNumber>
        </recommendedName>
        <alternativeName>
            <fullName evidence="13">HTP reductase</fullName>
        </alternativeName>
    </domain>
</protein>
<comment type="catalytic activity">
    <reaction evidence="13">
        <text>2,5-diamino-6-hydroxy-4-(5-phosphoribosylamino)-pyrimidine + H2O + H(+) = 5-amino-6-(5-phospho-D-ribosylamino)uracil + NH4(+)</text>
        <dbReference type="Rhea" id="RHEA:21868"/>
        <dbReference type="ChEBI" id="CHEBI:15377"/>
        <dbReference type="ChEBI" id="CHEBI:15378"/>
        <dbReference type="ChEBI" id="CHEBI:28938"/>
        <dbReference type="ChEBI" id="CHEBI:58453"/>
        <dbReference type="ChEBI" id="CHEBI:58614"/>
        <dbReference type="EC" id="3.5.4.26"/>
    </reaction>
</comment>
<proteinExistence type="inferred from homology"/>
<dbReference type="GO" id="GO:0008703">
    <property type="term" value="F:5-amino-6-(5-phosphoribosylamino)uracil reductase activity"/>
    <property type="evidence" value="ECO:0007669"/>
    <property type="project" value="UniProtKB-EC"/>
</dbReference>
<evidence type="ECO:0000256" key="5">
    <source>
        <dbReference type="ARBA" id="ARBA00007417"/>
    </source>
</evidence>
<evidence type="ECO:0000256" key="14">
    <source>
        <dbReference type="PIRSR" id="PIRSR006769-1"/>
    </source>
</evidence>
<name>A0A1G7U7L2_9SPHI</name>
<dbReference type="EC" id="3.5.4.26" evidence="13"/>
<feature type="binding site" evidence="15">
    <location>
        <position position="204"/>
    </location>
    <ligand>
        <name>NADP(+)</name>
        <dbReference type="ChEBI" id="CHEBI:58349"/>
    </ligand>
</feature>
<keyword evidence="7 13" id="KW-0479">Metal-binding</keyword>
<comment type="pathway">
    <text evidence="2 13">Cofactor biosynthesis; riboflavin biosynthesis; 5-amino-6-(D-ribitylamino)uracil from GTP: step 2/4.</text>
</comment>
<dbReference type="FunFam" id="3.40.140.10:FF:000025">
    <property type="entry name" value="Riboflavin biosynthesis protein RibD"/>
    <property type="match status" value="1"/>
</dbReference>
<reference evidence="19" key="1">
    <citation type="submission" date="2016-10" db="EMBL/GenBank/DDBJ databases">
        <authorList>
            <person name="Varghese N."/>
            <person name="Submissions S."/>
        </authorList>
    </citation>
    <scope>NUCLEOTIDE SEQUENCE [LARGE SCALE GENOMIC DNA]</scope>
    <source>
        <strain evidence="19">Gh-67</strain>
    </source>
</reference>
<dbReference type="Gene3D" id="3.40.140.10">
    <property type="entry name" value="Cytidine Deaminase, domain 2"/>
    <property type="match status" value="1"/>
</dbReference>
<evidence type="ECO:0000256" key="6">
    <source>
        <dbReference type="ARBA" id="ARBA00022619"/>
    </source>
</evidence>